<dbReference type="PANTHER" id="PTHR10151">
    <property type="entry name" value="ECTONUCLEOTIDE PYROPHOSPHATASE/PHOSPHODIESTERASE"/>
    <property type="match status" value="1"/>
</dbReference>
<accession>A0A1F5R4Q9</accession>
<dbReference type="Pfam" id="PF01663">
    <property type="entry name" value="Phosphodiest"/>
    <property type="match status" value="1"/>
</dbReference>
<evidence type="ECO:0008006" key="3">
    <source>
        <dbReference type="Google" id="ProtNLM"/>
    </source>
</evidence>
<sequence>MPGFDFNTDKADTMDKRYLPDYSGGSIVNLMASIAGRFGHRTGYAQLRQLPASVLKPYKKIILLVLDGMGYHFLQKQGEDSWLKENLHARMTSVFPSTTASGITSFATGLPPDRHAITGWFVYLKELGVVSKVLFCQPRYGGGKFPEAGVDIKNLIGGDPIFDRLKAQSFMVTPGFIADGPFSKATRGRAVPVPYQDLSGLFAGMRSTLKRSRGQAFISAYWPEIDHLCHLHGTDSPKVKAHFRRLDKKIASFWHSVKREDVLLLITADHGLTDTPQQKVIELKDHPDLNQCLSLPLCGEPRVAYCYIHPDREKQFKQYVSSRLGKAGKLYSRGQVIQKGFYGPGPADPRLAERIGDFVLIMEDGWCLKDFLLGEEKVYLKAHHGGTTFQEMLVPLVKAR</sequence>
<evidence type="ECO:0000313" key="1">
    <source>
        <dbReference type="EMBL" id="OGF08911.1"/>
    </source>
</evidence>
<dbReference type="InterPro" id="IPR002591">
    <property type="entry name" value="Phosphodiest/P_Trfase"/>
</dbReference>
<dbReference type="InterPro" id="IPR017850">
    <property type="entry name" value="Alkaline_phosphatase_core_sf"/>
</dbReference>
<dbReference type="SUPFAM" id="SSF53649">
    <property type="entry name" value="Alkaline phosphatase-like"/>
    <property type="match status" value="1"/>
</dbReference>
<dbReference type="EMBL" id="MFFM01000046">
    <property type="protein sequence ID" value="OGF08911.1"/>
    <property type="molecule type" value="Genomic_DNA"/>
</dbReference>
<name>A0A1F5R4Q9_9BACT</name>
<dbReference type="Proteomes" id="UP000177230">
    <property type="component" value="Unassembled WGS sequence"/>
</dbReference>
<evidence type="ECO:0000313" key="2">
    <source>
        <dbReference type="Proteomes" id="UP000177230"/>
    </source>
</evidence>
<dbReference type="PANTHER" id="PTHR10151:SF120">
    <property type="entry name" value="BIS(5'-ADENOSYL)-TRIPHOSPHATASE"/>
    <property type="match status" value="1"/>
</dbReference>
<dbReference type="Gene3D" id="3.40.720.10">
    <property type="entry name" value="Alkaline Phosphatase, subunit A"/>
    <property type="match status" value="1"/>
</dbReference>
<gene>
    <name evidence="1" type="ORF">A2024_01425</name>
</gene>
<proteinExistence type="predicted"/>
<dbReference type="AlphaFoldDB" id="A0A1F5R4Q9"/>
<organism evidence="1 2">
    <name type="scientific">Candidatus Edwardsbacteria bacterium GWF2_54_11</name>
    <dbReference type="NCBI Taxonomy" id="1817851"/>
    <lineage>
        <taxon>Bacteria</taxon>
        <taxon>Candidatus Edwardsiibacteriota</taxon>
    </lineage>
</organism>
<protein>
    <recommendedName>
        <fullName evidence="3">Phosphodiesterase</fullName>
    </recommendedName>
</protein>
<reference evidence="1 2" key="1">
    <citation type="journal article" date="2016" name="Nat. Commun.">
        <title>Thousands of microbial genomes shed light on interconnected biogeochemical processes in an aquifer system.</title>
        <authorList>
            <person name="Anantharaman K."/>
            <person name="Brown C.T."/>
            <person name="Hug L.A."/>
            <person name="Sharon I."/>
            <person name="Castelle C.J."/>
            <person name="Probst A.J."/>
            <person name="Thomas B.C."/>
            <person name="Singh A."/>
            <person name="Wilkins M.J."/>
            <person name="Karaoz U."/>
            <person name="Brodie E.L."/>
            <person name="Williams K.H."/>
            <person name="Hubbard S.S."/>
            <person name="Banfield J.F."/>
        </authorList>
    </citation>
    <scope>NUCLEOTIDE SEQUENCE [LARGE SCALE GENOMIC DNA]</scope>
</reference>
<dbReference type="GO" id="GO:0016787">
    <property type="term" value="F:hydrolase activity"/>
    <property type="evidence" value="ECO:0007669"/>
    <property type="project" value="UniProtKB-ARBA"/>
</dbReference>
<comment type="caution">
    <text evidence="1">The sequence shown here is derived from an EMBL/GenBank/DDBJ whole genome shotgun (WGS) entry which is preliminary data.</text>
</comment>